<reference evidence="1 2" key="1">
    <citation type="submission" date="2018-11" db="EMBL/GenBank/DDBJ databases">
        <title>Novel bacteria species description.</title>
        <authorList>
            <person name="Han J.-H."/>
        </authorList>
    </citation>
    <scope>NUCLEOTIDE SEQUENCE [LARGE SCALE GENOMIC DNA]</scope>
    <source>
        <strain evidence="1 2">KCTC23259</strain>
    </source>
</reference>
<dbReference type="Proteomes" id="UP001204144">
    <property type="component" value="Unassembled WGS sequence"/>
</dbReference>
<keyword evidence="2" id="KW-1185">Reference proteome</keyword>
<sequence>MNLQETIDAINDSSIKLEQIPDAKTLLENEIAACEDVIQDPETEFHMRAEYHQKMKTFKKLLNRI</sequence>
<name>A0AAE3H8H8_9BACT</name>
<dbReference type="RefSeq" id="WP_255038857.1">
    <property type="nucleotide sequence ID" value="NZ_RJUF01000180.1"/>
</dbReference>
<comment type="caution">
    <text evidence="1">The sequence shown here is derived from an EMBL/GenBank/DDBJ whole genome shotgun (WGS) entry which is preliminary data.</text>
</comment>
<accession>A0AAE3H8H8</accession>
<evidence type="ECO:0000313" key="1">
    <source>
        <dbReference type="EMBL" id="MCP9765165.1"/>
    </source>
</evidence>
<organism evidence="1 2">
    <name type="scientific">Lacihabitans soyangensis</name>
    <dbReference type="NCBI Taxonomy" id="869394"/>
    <lineage>
        <taxon>Bacteria</taxon>
        <taxon>Pseudomonadati</taxon>
        <taxon>Bacteroidota</taxon>
        <taxon>Cytophagia</taxon>
        <taxon>Cytophagales</taxon>
        <taxon>Leadbetterellaceae</taxon>
        <taxon>Lacihabitans</taxon>
    </lineage>
</organism>
<dbReference type="AlphaFoldDB" id="A0AAE3H8H8"/>
<dbReference type="EMBL" id="RJUF01000180">
    <property type="protein sequence ID" value="MCP9765165.1"/>
    <property type="molecule type" value="Genomic_DNA"/>
</dbReference>
<evidence type="ECO:0000313" key="2">
    <source>
        <dbReference type="Proteomes" id="UP001204144"/>
    </source>
</evidence>
<proteinExistence type="predicted"/>
<protein>
    <submittedName>
        <fullName evidence="1">Uncharacterized protein</fullName>
    </submittedName>
</protein>
<gene>
    <name evidence="1" type="ORF">EGI31_19700</name>
</gene>